<dbReference type="InterPro" id="IPR014001">
    <property type="entry name" value="Helicase_ATP-bd"/>
</dbReference>
<dbReference type="AlphaFoldDB" id="A0A5R9GUA1"/>
<evidence type="ECO:0000256" key="6">
    <source>
        <dbReference type="ARBA" id="ARBA00022801"/>
    </source>
</evidence>
<dbReference type="CDD" id="cd09641">
    <property type="entry name" value="Cas3''_I"/>
    <property type="match status" value="1"/>
</dbReference>
<dbReference type="EMBL" id="VBRY01000005">
    <property type="protein sequence ID" value="TLS67622.1"/>
    <property type="molecule type" value="Genomic_DNA"/>
</dbReference>
<dbReference type="NCBIfam" id="TIGR01596">
    <property type="entry name" value="cas3_HD"/>
    <property type="match status" value="1"/>
</dbReference>
<comment type="similarity">
    <text evidence="1">In the N-terminal section; belongs to the CRISPR-associated nuclease Cas3-HD family.</text>
</comment>
<keyword evidence="13" id="KW-1185">Reference proteome</keyword>
<evidence type="ECO:0000256" key="2">
    <source>
        <dbReference type="ARBA" id="ARBA00009046"/>
    </source>
</evidence>
<dbReference type="GO" id="GO:0004518">
    <property type="term" value="F:nuclease activity"/>
    <property type="evidence" value="ECO:0007669"/>
    <property type="project" value="UniProtKB-KW"/>
</dbReference>
<evidence type="ECO:0000256" key="3">
    <source>
        <dbReference type="ARBA" id="ARBA00022722"/>
    </source>
</evidence>
<dbReference type="PANTHER" id="PTHR47962">
    <property type="entry name" value="ATP-DEPENDENT HELICASE LHR-RELATED-RELATED"/>
    <property type="match status" value="1"/>
</dbReference>
<dbReference type="GO" id="GO:0016887">
    <property type="term" value="F:ATP hydrolysis activity"/>
    <property type="evidence" value="ECO:0007669"/>
    <property type="project" value="TreeGrafter"/>
</dbReference>
<evidence type="ECO:0000259" key="10">
    <source>
        <dbReference type="PROSITE" id="PS51192"/>
    </source>
</evidence>
<dbReference type="Proteomes" id="UP000306585">
    <property type="component" value="Unassembled WGS sequence"/>
</dbReference>
<keyword evidence="8" id="KW-0067">ATP-binding</keyword>
<keyword evidence="9" id="KW-0051">Antiviral defense</keyword>
<name>A0A5R9GUA1_9PROT</name>
<comment type="similarity">
    <text evidence="2">In the central section; belongs to the CRISPR-associated helicase Cas3 family.</text>
</comment>
<dbReference type="InterPro" id="IPR011545">
    <property type="entry name" value="DEAD/DEAH_box_helicase_dom"/>
</dbReference>
<feature type="domain" description="HD Cas3-type" evidence="11">
    <location>
        <begin position="12"/>
        <end position="182"/>
    </location>
</feature>
<dbReference type="Gene3D" id="1.10.3210.30">
    <property type="match status" value="1"/>
</dbReference>
<accession>A0A5R9GUA1</accession>
<protein>
    <submittedName>
        <fullName evidence="12">CRISPR-associated helicase Cas3</fullName>
    </submittedName>
</protein>
<dbReference type="RefSeq" id="WP_138239055.1">
    <property type="nucleotide sequence ID" value="NZ_VBRY01000005.1"/>
</dbReference>
<sequence length="734" mass="81516">MASTKYAAHINEAKEIHHLEEHLLKVAHKAAGYAEAFHSELWAELAGRWHDLGKYSATFQKMIYEANGMDAHVEPETSGPRNHSSAGALYAVEKLGVAGRVLAYLIAGHHAGLPDWFKVDAPGQALGERLQEKEHLEDARKADIPYEILAGATPTQAPVGGSDGFALWVRMLFSSLVDADFLDTESFYDPDKAGQRGNYPYLCDLKCKFDNHMRVISAEADDTEVNRIRAGILADCRRAGLKGSGIFSLTVPTGGGKTLSSMAFALEHAVRHGKSRIIYVIPYTSIIEQTANIFRGIFGDSVIEHHSSLDPDKENHRSRLASENWDAPIVVTTNVQFFESLFAARTSRCRKLHNIANSIVILDEAQLMPPEFLKPILKVMNLLSEHYGVTFVISTATQPALGSMKDPFGRVSLDGLDDVKEIISDPDELYSQLERVSVKMPDDFQQQNSWEDMASEIGAYESVLAIVNTRQDARELYRLMPECTIHLSALMCGEHRSQVIAEIKQRLKSGLPTRVVSTQLVEAGVDLDFPVVYRAMAGLDSIAQAAGRCNREGKLQEKGKVVVFVPPKPAPVGHLRRAETTTVSLMSGYKGDPLARGNFKRFFEHFYDKCELDKEGIESLLCPEADLAGVQFRTAAMKMQLIKDAGVQVLVPANEESEALLDQLKVTGPYRELMRKLQRYSVNVSQFWFDKMKARGDVIEIHSGIFALVSPALYHREFGLLLEGEPMAAEQTIW</sequence>
<keyword evidence="7" id="KW-0347">Helicase</keyword>
<dbReference type="InterPro" id="IPR006474">
    <property type="entry name" value="Helicase_Cas3_CRISPR-ass_core"/>
</dbReference>
<dbReference type="Pfam" id="PF22590">
    <property type="entry name" value="Cas3-like_C_2"/>
    <property type="match status" value="1"/>
</dbReference>
<dbReference type="SUPFAM" id="SSF109604">
    <property type="entry name" value="HD-domain/PDEase-like"/>
    <property type="match status" value="1"/>
</dbReference>
<keyword evidence="4" id="KW-0479">Metal-binding</keyword>
<dbReference type="InterPro" id="IPR027417">
    <property type="entry name" value="P-loop_NTPase"/>
</dbReference>
<reference evidence="12 13" key="1">
    <citation type="journal article" date="2019" name="Appl. Environ. Microbiol.">
        <title>Environmental Evidence and Genomic Insight of Iron-oxidizing Bacteria Preference Towards More Corrosion Resistant Stainless Steel at Higher Salinities.</title>
        <authorList>
            <person name="Garrison C.E."/>
            <person name="Price K.A."/>
            <person name="Field E.K."/>
        </authorList>
    </citation>
    <scope>NUCLEOTIDE SEQUENCE [LARGE SCALE GENOMIC DNA]</scope>
    <source>
        <strain evidence="12 13">P3</strain>
    </source>
</reference>
<keyword evidence="3" id="KW-0540">Nuclease</keyword>
<evidence type="ECO:0000256" key="5">
    <source>
        <dbReference type="ARBA" id="ARBA00022741"/>
    </source>
</evidence>
<dbReference type="GO" id="GO:0004386">
    <property type="term" value="F:helicase activity"/>
    <property type="evidence" value="ECO:0007669"/>
    <property type="project" value="UniProtKB-KW"/>
</dbReference>
<dbReference type="Gene3D" id="3.40.50.300">
    <property type="entry name" value="P-loop containing nucleotide triphosphate hydrolases"/>
    <property type="match status" value="2"/>
</dbReference>
<dbReference type="InterPro" id="IPR006483">
    <property type="entry name" value="CRISPR-assoc_Cas3_HD"/>
</dbReference>
<keyword evidence="6" id="KW-0378">Hydrolase</keyword>
<dbReference type="GO" id="GO:0051607">
    <property type="term" value="P:defense response to virus"/>
    <property type="evidence" value="ECO:0007669"/>
    <property type="project" value="UniProtKB-KW"/>
</dbReference>
<dbReference type="SMART" id="SM00487">
    <property type="entry name" value="DEXDc"/>
    <property type="match status" value="1"/>
</dbReference>
<dbReference type="NCBIfam" id="TIGR01587">
    <property type="entry name" value="cas3_core"/>
    <property type="match status" value="1"/>
</dbReference>
<evidence type="ECO:0000313" key="12">
    <source>
        <dbReference type="EMBL" id="TLS67622.1"/>
    </source>
</evidence>
<comment type="caution">
    <text evidence="12">The sequence shown here is derived from an EMBL/GenBank/DDBJ whole genome shotgun (WGS) entry which is preliminary data.</text>
</comment>
<evidence type="ECO:0000256" key="4">
    <source>
        <dbReference type="ARBA" id="ARBA00022723"/>
    </source>
</evidence>
<feature type="domain" description="Helicase ATP-binding" evidence="10">
    <location>
        <begin position="238"/>
        <end position="399"/>
    </location>
</feature>
<evidence type="ECO:0000256" key="8">
    <source>
        <dbReference type="ARBA" id="ARBA00022840"/>
    </source>
</evidence>
<evidence type="ECO:0000256" key="1">
    <source>
        <dbReference type="ARBA" id="ARBA00006847"/>
    </source>
</evidence>
<dbReference type="PROSITE" id="PS51643">
    <property type="entry name" value="HD_CAS3"/>
    <property type="match status" value="1"/>
</dbReference>
<proteinExistence type="inferred from homology"/>
<dbReference type="SUPFAM" id="SSF52540">
    <property type="entry name" value="P-loop containing nucleoside triphosphate hydrolases"/>
    <property type="match status" value="1"/>
</dbReference>
<keyword evidence="5" id="KW-0547">Nucleotide-binding</keyword>
<dbReference type="InterPro" id="IPR038257">
    <property type="entry name" value="CRISPR-assoc_Cas3_HD_sf"/>
</dbReference>
<dbReference type="GO" id="GO:0046872">
    <property type="term" value="F:metal ion binding"/>
    <property type="evidence" value="ECO:0007669"/>
    <property type="project" value="UniProtKB-KW"/>
</dbReference>
<evidence type="ECO:0000313" key="13">
    <source>
        <dbReference type="Proteomes" id="UP000306585"/>
    </source>
</evidence>
<evidence type="ECO:0000259" key="11">
    <source>
        <dbReference type="PROSITE" id="PS51643"/>
    </source>
</evidence>
<gene>
    <name evidence="12" type="primary">cas3</name>
    <name evidence="12" type="ORF">FEF65_06835</name>
</gene>
<dbReference type="GO" id="GO:0003677">
    <property type="term" value="F:DNA binding"/>
    <property type="evidence" value="ECO:0007669"/>
    <property type="project" value="TreeGrafter"/>
</dbReference>
<organism evidence="12 13">
    <name type="scientific">Mariprofundus erugo</name>
    <dbReference type="NCBI Taxonomy" id="2528639"/>
    <lineage>
        <taxon>Bacteria</taxon>
        <taxon>Pseudomonadati</taxon>
        <taxon>Pseudomonadota</taxon>
        <taxon>Candidatius Mariprofundia</taxon>
        <taxon>Mariprofundales</taxon>
        <taxon>Mariprofundaceae</taxon>
        <taxon>Mariprofundus</taxon>
    </lineage>
</organism>
<dbReference type="InterPro" id="IPR054712">
    <property type="entry name" value="Cas3-like_dom"/>
</dbReference>
<evidence type="ECO:0000256" key="7">
    <source>
        <dbReference type="ARBA" id="ARBA00022806"/>
    </source>
</evidence>
<dbReference type="GO" id="GO:0005524">
    <property type="term" value="F:ATP binding"/>
    <property type="evidence" value="ECO:0007669"/>
    <property type="project" value="UniProtKB-KW"/>
</dbReference>
<dbReference type="PROSITE" id="PS51192">
    <property type="entry name" value="HELICASE_ATP_BIND_1"/>
    <property type="match status" value="1"/>
</dbReference>
<dbReference type="CDD" id="cd17930">
    <property type="entry name" value="DEXHc_cas3"/>
    <property type="match status" value="1"/>
</dbReference>
<dbReference type="InterPro" id="IPR052511">
    <property type="entry name" value="ATP-dep_Helicase"/>
</dbReference>
<dbReference type="PANTHER" id="PTHR47962:SF5">
    <property type="entry name" value="ATP-DEPENDENT HELICASE LHR-RELATED"/>
    <property type="match status" value="1"/>
</dbReference>
<dbReference type="Pfam" id="PF00270">
    <property type="entry name" value="DEAD"/>
    <property type="match status" value="1"/>
</dbReference>
<evidence type="ECO:0000256" key="9">
    <source>
        <dbReference type="ARBA" id="ARBA00023118"/>
    </source>
</evidence>